<sequence>MRNKWAMIPLSLLVALILTVEPSVPLYQHYSPQWLLLTVLYWCIREPNSVGLIVAWMSGLVLDVASVGLLGANALLFTLSAAVVLGLRQMLFFTGPVQQALFVAGLSAIYLLLSLWMQGGISDLTMLLHNLVRVASNLVAWPIILMVFHLLRRRY</sequence>
<keyword evidence="5 8" id="KW-0133">Cell shape</keyword>
<dbReference type="PANTHER" id="PTHR37484:SF1">
    <property type="entry name" value="ROD SHAPE-DETERMINING PROTEIN MRED"/>
    <property type="match status" value="1"/>
</dbReference>
<dbReference type="eggNOG" id="COG2891">
    <property type="taxonomic scope" value="Bacteria"/>
</dbReference>
<reference evidence="9 10" key="1">
    <citation type="submission" date="2009-10" db="EMBL/GenBank/DDBJ databases">
        <title>Complete sequence of Halothiobacillus neapolitanus c2.</title>
        <authorList>
            <consortium name="US DOE Joint Genome Institute"/>
            <person name="Lucas S."/>
            <person name="Copeland A."/>
            <person name="Lapidus A."/>
            <person name="Glavina del Rio T."/>
            <person name="Tice H."/>
            <person name="Bruce D."/>
            <person name="Goodwin L."/>
            <person name="Pitluck S."/>
            <person name="Davenport K."/>
            <person name="Brettin T."/>
            <person name="Detter J.C."/>
            <person name="Han C."/>
            <person name="Tapia R."/>
            <person name="Larimer F."/>
            <person name="Land M."/>
            <person name="Hauser L."/>
            <person name="Kyrpides N."/>
            <person name="Mikhailova N."/>
            <person name="Kerfeld C."/>
            <person name="Cannon G."/>
            <person name="Heinhort S."/>
        </authorList>
    </citation>
    <scope>NUCLEOTIDE SEQUENCE [LARGE SCALE GENOMIC DNA]</scope>
    <source>
        <strain evidence="10">ATCC 23641 / c2</strain>
    </source>
</reference>
<dbReference type="OrthoDB" id="6647425at2"/>
<keyword evidence="4" id="KW-0812">Transmembrane</keyword>
<keyword evidence="8" id="KW-0997">Cell inner membrane</keyword>
<proteinExistence type="inferred from homology"/>
<evidence type="ECO:0000256" key="8">
    <source>
        <dbReference type="PIRNR" id="PIRNR018472"/>
    </source>
</evidence>
<evidence type="ECO:0000256" key="3">
    <source>
        <dbReference type="ARBA" id="ARBA00022475"/>
    </source>
</evidence>
<dbReference type="PIRSF" id="PIRSF018472">
    <property type="entry name" value="MreD_proteobac"/>
    <property type="match status" value="1"/>
</dbReference>
<dbReference type="STRING" id="555778.Hneap_1250"/>
<evidence type="ECO:0000256" key="7">
    <source>
        <dbReference type="ARBA" id="ARBA00023136"/>
    </source>
</evidence>
<evidence type="ECO:0000313" key="10">
    <source>
        <dbReference type="Proteomes" id="UP000009102"/>
    </source>
</evidence>
<keyword evidence="3 8" id="KW-1003">Cell membrane</keyword>
<keyword evidence="7 8" id="KW-0472">Membrane</keyword>
<evidence type="ECO:0000256" key="2">
    <source>
        <dbReference type="ARBA" id="ARBA00007776"/>
    </source>
</evidence>
<keyword evidence="6" id="KW-1133">Transmembrane helix</keyword>
<protein>
    <recommendedName>
        <fullName evidence="8">Rod shape-determining protein MreD</fullName>
    </recommendedName>
</protein>
<accession>D0L063</accession>
<dbReference type="GO" id="GO:0005886">
    <property type="term" value="C:plasma membrane"/>
    <property type="evidence" value="ECO:0007669"/>
    <property type="project" value="UniProtKB-SubCell"/>
</dbReference>
<dbReference type="AlphaFoldDB" id="D0L063"/>
<evidence type="ECO:0000256" key="6">
    <source>
        <dbReference type="ARBA" id="ARBA00022989"/>
    </source>
</evidence>
<dbReference type="KEGG" id="hna:Hneap_1250"/>
<name>D0L063_HALNC</name>
<dbReference type="GO" id="GO:0008360">
    <property type="term" value="P:regulation of cell shape"/>
    <property type="evidence" value="ECO:0007669"/>
    <property type="project" value="UniProtKB-UniRule"/>
</dbReference>
<dbReference type="HOGENOM" id="CLU_119315_1_0_6"/>
<dbReference type="NCBIfam" id="TIGR03426">
    <property type="entry name" value="shape_MreD"/>
    <property type="match status" value="1"/>
</dbReference>
<keyword evidence="10" id="KW-1185">Reference proteome</keyword>
<gene>
    <name evidence="9" type="ordered locus">Hneap_1250</name>
</gene>
<comment type="similarity">
    <text evidence="2 8">Belongs to the MreD family.</text>
</comment>
<dbReference type="RefSeq" id="WP_012824120.1">
    <property type="nucleotide sequence ID" value="NC_013422.1"/>
</dbReference>
<comment type="function">
    <text evidence="8">Involved in formation of the rod shape of the cell. May also contribute to regulation of formation of penicillin-binding proteins.</text>
</comment>
<evidence type="ECO:0000256" key="1">
    <source>
        <dbReference type="ARBA" id="ARBA00004651"/>
    </source>
</evidence>
<dbReference type="InterPro" id="IPR007227">
    <property type="entry name" value="Cell_shape_determining_MreD"/>
</dbReference>
<evidence type="ECO:0000256" key="4">
    <source>
        <dbReference type="ARBA" id="ARBA00022692"/>
    </source>
</evidence>
<dbReference type="Proteomes" id="UP000009102">
    <property type="component" value="Chromosome"/>
</dbReference>
<evidence type="ECO:0000256" key="5">
    <source>
        <dbReference type="ARBA" id="ARBA00022960"/>
    </source>
</evidence>
<evidence type="ECO:0000313" key="9">
    <source>
        <dbReference type="EMBL" id="ACX96086.1"/>
    </source>
</evidence>
<dbReference type="InterPro" id="IPR026034">
    <property type="entry name" value="MreD_proteobac"/>
</dbReference>
<organism evidence="9 10">
    <name type="scientific">Halothiobacillus neapolitanus (strain ATCC 23641 / DSM 15147 / CIP 104769 / NCIMB 8539 / c2)</name>
    <name type="common">Thiobacillus neapolitanus</name>
    <dbReference type="NCBI Taxonomy" id="555778"/>
    <lineage>
        <taxon>Bacteria</taxon>
        <taxon>Pseudomonadati</taxon>
        <taxon>Pseudomonadota</taxon>
        <taxon>Gammaproteobacteria</taxon>
        <taxon>Chromatiales</taxon>
        <taxon>Halothiobacillaceae</taxon>
        <taxon>Halothiobacillus</taxon>
    </lineage>
</organism>
<dbReference type="EMBL" id="CP001801">
    <property type="protein sequence ID" value="ACX96086.1"/>
    <property type="molecule type" value="Genomic_DNA"/>
</dbReference>
<dbReference type="PANTHER" id="PTHR37484">
    <property type="entry name" value="ROD SHAPE-DETERMINING PROTEIN MRED"/>
    <property type="match status" value="1"/>
</dbReference>
<comment type="subcellular location">
    <subcellularLocation>
        <location evidence="8">Cell inner membrane</location>
    </subcellularLocation>
    <subcellularLocation>
        <location evidence="1">Cell membrane</location>
        <topology evidence="1">Multi-pass membrane protein</topology>
    </subcellularLocation>
</comment>
<dbReference type="Pfam" id="PF04093">
    <property type="entry name" value="MreD"/>
    <property type="match status" value="1"/>
</dbReference>